<dbReference type="SUPFAM" id="SSF51206">
    <property type="entry name" value="cAMP-binding domain-like"/>
    <property type="match status" value="1"/>
</dbReference>
<dbReference type="InterPro" id="IPR001895">
    <property type="entry name" value="RASGEF_cat_dom"/>
</dbReference>
<feature type="region of interest" description="Disordered" evidence="3">
    <location>
        <begin position="1177"/>
        <end position="1215"/>
    </location>
</feature>
<keyword evidence="1 2" id="KW-0344">Guanine-nucleotide releasing factor</keyword>
<keyword evidence="9" id="KW-1185">Reference proteome</keyword>
<dbReference type="PROSITE" id="PS50009">
    <property type="entry name" value="RASGEF_CAT"/>
    <property type="match status" value="1"/>
</dbReference>
<feature type="region of interest" description="Disordered" evidence="3">
    <location>
        <begin position="664"/>
        <end position="693"/>
    </location>
</feature>
<feature type="compositionally biased region" description="Low complexity" evidence="3">
    <location>
        <begin position="1195"/>
        <end position="1205"/>
    </location>
</feature>
<dbReference type="InterPro" id="IPR000159">
    <property type="entry name" value="RA_dom"/>
</dbReference>
<dbReference type="PROSITE" id="PS50212">
    <property type="entry name" value="RASGEF_NTER"/>
    <property type="match status" value="1"/>
</dbReference>
<feature type="compositionally biased region" description="Acidic residues" evidence="3">
    <location>
        <begin position="211"/>
        <end position="220"/>
    </location>
</feature>
<dbReference type="Gene3D" id="1.10.840.10">
    <property type="entry name" value="Ras guanine-nucleotide exchange factors catalytic domain"/>
    <property type="match status" value="1"/>
</dbReference>
<dbReference type="PROSITE" id="PS50106">
    <property type="entry name" value="PDZ"/>
    <property type="match status" value="1"/>
</dbReference>
<feature type="domain" description="Ras-associating" evidence="7">
    <location>
        <begin position="762"/>
        <end position="850"/>
    </location>
</feature>
<dbReference type="CDD" id="cd01785">
    <property type="entry name" value="RA_PDZ-GEF1"/>
    <property type="match status" value="1"/>
</dbReference>
<dbReference type="InterPro" id="IPR036964">
    <property type="entry name" value="RASGEF_cat_dom_sf"/>
</dbReference>
<evidence type="ECO:0000259" key="8">
    <source>
        <dbReference type="PROSITE" id="PS50212"/>
    </source>
</evidence>
<accession>A0A914XEK8</accession>
<feature type="compositionally biased region" description="Low complexity" evidence="3">
    <location>
        <begin position="1382"/>
        <end position="1407"/>
    </location>
</feature>
<feature type="region of interest" description="Disordered" evidence="3">
    <location>
        <begin position="66"/>
        <end position="129"/>
    </location>
</feature>
<evidence type="ECO:0000259" key="5">
    <source>
        <dbReference type="PROSITE" id="PS50042"/>
    </source>
</evidence>
<evidence type="ECO:0000313" key="9">
    <source>
        <dbReference type="Proteomes" id="UP000887566"/>
    </source>
</evidence>
<dbReference type="SMART" id="SM00228">
    <property type="entry name" value="PDZ"/>
    <property type="match status" value="1"/>
</dbReference>
<dbReference type="PROSITE" id="PS50200">
    <property type="entry name" value="RA"/>
    <property type="match status" value="1"/>
</dbReference>
<feature type="compositionally biased region" description="Polar residues" evidence="3">
    <location>
        <begin position="1476"/>
        <end position="1485"/>
    </location>
</feature>
<dbReference type="InterPro" id="IPR000595">
    <property type="entry name" value="cNMP-bd_dom"/>
</dbReference>
<dbReference type="Pfam" id="PF00618">
    <property type="entry name" value="RasGEF_N"/>
    <property type="match status" value="1"/>
</dbReference>
<proteinExistence type="predicted"/>
<feature type="region of interest" description="Disordered" evidence="3">
    <location>
        <begin position="706"/>
        <end position="742"/>
    </location>
</feature>
<evidence type="ECO:0000313" key="10">
    <source>
        <dbReference type="WBParaSite" id="PSAMB.scaffold7724size13536.g30462.t1"/>
    </source>
</evidence>
<dbReference type="Pfam" id="PF00788">
    <property type="entry name" value="RA"/>
    <property type="match status" value="1"/>
</dbReference>
<dbReference type="SUPFAM" id="SSF50156">
    <property type="entry name" value="PDZ domain-like"/>
    <property type="match status" value="1"/>
</dbReference>
<feature type="compositionally biased region" description="Polar residues" evidence="3">
    <location>
        <begin position="719"/>
        <end position="739"/>
    </location>
</feature>
<evidence type="ECO:0000256" key="3">
    <source>
        <dbReference type="SAM" id="MobiDB-lite"/>
    </source>
</evidence>
<dbReference type="CDD" id="cd06224">
    <property type="entry name" value="REM"/>
    <property type="match status" value="1"/>
</dbReference>
<dbReference type="Proteomes" id="UP000887566">
    <property type="component" value="Unplaced"/>
</dbReference>
<dbReference type="SMART" id="SM00229">
    <property type="entry name" value="RasGEFN"/>
    <property type="match status" value="1"/>
</dbReference>
<evidence type="ECO:0000259" key="7">
    <source>
        <dbReference type="PROSITE" id="PS50200"/>
    </source>
</evidence>
<dbReference type="InterPro" id="IPR036034">
    <property type="entry name" value="PDZ_sf"/>
</dbReference>
<feature type="compositionally biased region" description="Polar residues" evidence="3">
    <location>
        <begin position="1332"/>
        <end position="1354"/>
    </location>
</feature>
<feature type="region of interest" description="Disordered" evidence="3">
    <location>
        <begin position="1316"/>
        <end position="1485"/>
    </location>
</feature>
<feature type="domain" description="PDZ" evidence="6">
    <location>
        <begin position="512"/>
        <end position="583"/>
    </location>
</feature>
<sequence>MTHLNSLTCPDITLIHLIDYPDVQHIPVAIHHAEQSVLSAREARRGVQSMNLDHVVMSSGRLPNSSNFAAAATPTGSNGSTPTSTLRRAPHASDTCGITASTSGALPPPKGLPRSYETGDFTRLPQDADSMVCNKRSDVYLNGAEEGDDPSACSSAASTASSQIQQIKVKHRPSKSSSSSDTRERLRVKSTASSTTTEGDDALAGLPEATVDSEDEDEESCPSHDSFHELKDNVRECLEKEPHERNEDDLSILLDFMQHMPALSNLPMSVKRELCLKMVFAVVPEAGSIVMNDNEPFDSWSVIVNGQVEVSRPDGQRILYSLGDSFGVEPVPDIQYHQGTMRTIVDDCEFVLVEHKDYCSIMSKVNEHIEKHADKITGEIVSETEKRTVDNHHGYVLIKGKADKLISHLVEERDTAVDPHYVDDLLLMYRAFIQDPVMIFEKLAHWFGEQSLKDKVARIVLLWVNNHFNDFETNVDMMKLLERFEQALERENMQSQQALLNIACSVKSRTRTVTYTRSNREEVLHFSILGGPPGVYGIFVSKVEEASQAEKVGLKRGDEILEVNGQNFQHVTHQRALELLRSSTHLSITVKSNLLGFKEMLSAPDKADQQPLDAAAKKAGKFAKNKTTTQLIANNGHGGRGSVPSMGGSRQTASCAQLASAAKMNGRHGSPGRDRVFPTAPPGSIQPQQDKTATRSMMDRLLHKLKGSGGFNAEDDQTFDQQRQNRPPTQLRPSRSNPDITGHGIVPLNIAQYYQPVKSACPEHVLKIYRSDQSFKYLTVYKETTAQNVVQLSLQEFGMSTDGGSLEWALCETSVTPEGVIKQRRLPDQMQNLAERIALNSRYYLKNNNRSEPLVPDDLAPEILKEAQTQLMQLNAQIVAAQMTLQDFAVYSSIEPTEYDFAVYSSIEPTEYVDNLFRLDSRYGWPKLQQFEELVNREMWWVATEVCREKAVFKRVKLIKKFIKIARHCREFRNFNSMFAIMSGLDKPAVRRLHHTWEKIPNKYTKMFDDVQQLLDPSRNMSKYRQHLAQVSQDPPVVPLFPVIKKDLTFIHEGNPTYCDGLVNFEKLRMIAKEIRSAGKMASAPYELSAMAEQSGGSSGGLNDALLHMNNFDNGGNNAVATMRKLATQKAPQPRKKMYEQALMVRKVKSYLANLDVIDNEAELDRLSLECEAQPLNGLAGSANPGRKRLPSPSPSSVSSNSNTSDQRRLGPKFGVESPQAVQKMLSLVQNSRVKPAAHPPPYQRLSSAPLVDCGSPVQSPHASRRSHPVHRIQRVPSLHGRSNSETVVPSMPVDLSAESSSVTNFLTPGLRISSTGSVTSTDSAISEHHSQSTGKLHQSAISHAVSCDSTDSGHASMAEVAANGNGDNGSPMGQRRPLGAQVQGHQQGHQQALQQEQLSSAQQRQRMTAGATHMMHRPSPAFAFAQPPPTGPRHQKGKAPLPPPPPPPAPKSYSNVHVGRRGVANSMGSIDENGSYGNEQVSRV</sequence>
<reference evidence="10" key="1">
    <citation type="submission" date="2022-11" db="UniProtKB">
        <authorList>
            <consortium name="WormBaseParasite"/>
        </authorList>
    </citation>
    <scope>IDENTIFICATION</scope>
</reference>
<dbReference type="Pfam" id="PF00595">
    <property type="entry name" value="PDZ"/>
    <property type="match status" value="1"/>
</dbReference>
<feature type="region of interest" description="Disordered" evidence="3">
    <location>
        <begin position="143"/>
        <end position="228"/>
    </location>
</feature>
<organism evidence="9 10">
    <name type="scientific">Plectus sambesii</name>
    <dbReference type="NCBI Taxonomy" id="2011161"/>
    <lineage>
        <taxon>Eukaryota</taxon>
        <taxon>Metazoa</taxon>
        <taxon>Ecdysozoa</taxon>
        <taxon>Nematoda</taxon>
        <taxon>Chromadorea</taxon>
        <taxon>Plectida</taxon>
        <taxon>Plectina</taxon>
        <taxon>Plectoidea</taxon>
        <taxon>Plectidae</taxon>
        <taxon>Plectus</taxon>
    </lineage>
</organism>
<protein>
    <submittedName>
        <fullName evidence="10">Rap guanine nucleotide exchange factor 2</fullName>
    </submittedName>
</protein>
<dbReference type="GO" id="GO:0005085">
    <property type="term" value="F:guanyl-nucleotide exchange factor activity"/>
    <property type="evidence" value="ECO:0007669"/>
    <property type="project" value="UniProtKB-KW"/>
</dbReference>
<feature type="compositionally biased region" description="Low complexity" evidence="3">
    <location>
        <begin position="73"/>
        <end position="85"/>
    </location>
</feature>
<dbReference type="CDD" id="cd00038">
    <property type="entry name" value="CAP_ED"/>
    <property type="match status" value="1"/>
</dbReference>
<dbReference type="CDD" id="cd06755">
    <property type="entry name" value="PDZ_RapGEF2_RapGEF6-like"/>
    <property type="match status" value="1"/>
</dbReference>
<dbReference type="GO" id="GO:0007265">
    <property type="term" value="P:Ras protein signal transduction"/>
    <property type="evidence" value="ECO:0007669"/>
    <property type="project" value="TreeGrafter"/>
</dbReference>
<feature type="compositionally biased region" description="Low complexity" evidence="3">
    <location>
        <begin position="151"/>
        <end position="162"/>
    </location>
</feature>
<dbReference type="InterPro" id="IPR000651">
    <property type="entry name" value="Ras-like_Gua-exchang_fac_N"/>
</dbReference>
<feature type="compositionally biased region" description="Pro residues" evidence="3">
    <location>
        <begin position="1441"/>
        <end position="1451"/>
    </location>
</feature>
<dbReference type="PROSITE" id="PS50042">
    <property type="entry name" value="CNMP_BINDING_3"/>
    <property type="match status" value="1"/>
</dbReference>
<dbReference type="InterPro" id="IPR001478">
    <property type="entry name" value="PDZ"/>
</dbReference>
<feature type="domain" description="Ras-GEF" evidence="4">
    <location>
        <begin position="875"/>
        <end position="1115"/>
    </location>
</feature>
<evidence type="ECO:0000256" key="2">
    <source>
        <dbReference type="PROSITE-ProRule" id="PRU00168"/>
    </source>
</evidence>
<dbReference type="InterPro" id="IPR008937">
    <property type="entry name" value="Ras-like_GEF"/>
</dbReference>
<dbReference type="InterPro" id="IPR014710">
    <property type="entry name" value="RmlC-like_jellyroll"/>
</dbReference>
<dbReference type="PANTHER" id="PTHR23113">
    <property type="entry name" value="GUANINE NUCLEOTIDE EXCHANGE FACTOR"/>
    <property type="match status" value="1"/>
</dbReference>
<feature type="compositionally biased region" description="Polar residues" evidence="3">
    <location>
        <begin position="1316"/>
        <end position="1325"/>
    </location>
</feature>
<name>A0A914XEK8_9BILA</name>
<dbReference type="CDD" id="cd00155">
    <property type="entry name" value="RasGEF"/>
    <property type="match status" value="1"/>
</dbReference>
<evidence type="ECO:0000259" key="4">
    <source>
        <dbReference type="PROSITE" id="PS50009"/>
    </source>
</evidence>
<evidence type="ECO:0000259" key="6">
    <source>
        <dbReference type="PROSITE" id="PS50106"/>
    </source>
</evidence>
<feature type="domain" description="Cyclic nucleotide-binding" evidence="5">
    <location>
        <begin position="262"/>
        <end position="327"/>
    </location>
</feature>
<dbReference type="PANTHER" id="PTHR23113:SF249">
    <property type="entry name" value="RAP GUANINE NUCLEOTIDE EXCHANGE FACTOR 6"/>
    <property type="match status" value="1"/>
</dbReference>
<dbReference type="SMART" id="SM00147">
    <property type="entry name" value="RasGEF"/>
    <property type="match status" value="1"/>
</dbReference>
<dbReference type="Gene3D" id="2.60.120.10">
    <property type="entry name" value="Jelly Rolls"/>
    <property type="match status" value="1"/>
</dbReference>
<dbReference type="InterPro" id="IPR023578">
    <property type="entry name" value="Ras_GEF_dom_sf"/>
</dbReference>
<feature type="domain" description="N-terminal Ras-GEF" evidence="8">
    <location>
        <begin position="393"/>
        <end position="510"/>
    </location>
</feature>
<dbReference type="WBParaSite" id="PSAMB.scaffold7724size13536.g30462.t1">
    <property type="protein sequence ID" value="PSAMB.scaffold7724size13536.g30462.t1"/>
    <property type="gene ID" value="PSAMB.scaffold7724size13536.g30462"/>
</dbReference>
<dbReference type="GO" id="GO:0016324">
    <property type="term" value="C:apical plasma membrane"/>
    <property type="evidence" value="ECO:0007669"/>
    <property type="project" value="TreeGrafter"/>
</dbReference>
<dbReference type="InterPro" id="IPR018490">
    <property type="entry name" value="cNMP-bd_dom_sf"/>
</dbReference>
<dbReference type="SUPFAM" id="SSF48366">
    <property type="entry name" value="Ras GEF"/>
    <property type="match status" value="1"/>
</dbReference>
<dbReference type="SMART" id="SM00314">
    <property type="entry name" value="RA"/>
    <property type="match status" value="1"/>
</dbReference>
<dbReference type="Gene3D" id="2.30.42.10">
    <property type="match status" value="1"/>
</dbReference>
<dbReference type="SMART" id="SM00100">
    <property type="entry name" value="cNMP"/>
    <property type="match status" value="1"/>
</dbReference>
<dbReference type="Gene3D" id="1.20.870.10">
    <property type="entry name" value="Son of sevenless (SoS) protein Chain: S domain 1"/>
    <property type="match status" value="1"/>
</dbReference>
<evidence type="ECO:0000256" key="1">
    <source>
        <dbReference type="ARBA" id="ARBA00022658"/>
    </source>
</evidence>
<dbReference type="Pfam" id="PF00617">
    <property type="entry name" value="RasGEF"/>
    <property type="match status" value="1"/>
</dbReference>